<feature type="transmembrane region" description="Helical" evidence="9">
    <location>
        <begin position="34"/>
        <end position="59"/>
    </location>
</feature>
<keyword evidence="9" id="KW-1133">Transmembrane helix</keyword>
<feature type="transmembrane region" description="Helical" evidence="9">
    <location>
        <begin position="98"/>
        <end position="122"/>
    </location>
</feature>
<dbReference type="InterPro" id="IPR011712">
    <property type="entry name" value="Sig_transdc_His_kin_sub3_dim/P"/>
</dbReference>
<evidence type="ECO:0000256" key="8">
    <source>
        <dbReference type="ARBA" id="ARBA00023012"/>
    </source>
</evidence>
<reference evidence="12 13" key="1">
    <citation type="journal article" date="2009" name="Stand. Genomic Sci.">
        <title>Complete genome sequence of Jonesia denitrificans type strain (Prevot 55134).</title>
        <authorList>
            <person name="Pukall R."/>
            <person name="Gehrich-Schroter G."/>
            <person name="Lapidus A."/>
            <person name="Nolan M."/>
            <person name="Glavina Del Rio T."/>
            <person name="Lucas S."/>
            <person name="Chen F."/>
            <person name="Tice H."/>
            <person name="Pitluck S."/>
            <person name="Cheng J.F."/>
            <person name="Copeland A."/>
            <person name="Saunders E."/>
            <person name="Brettin T."/>
            <person name="Detter J.C."/>
            <person name="Bruce D."/>
            <person name="Goodwin L."/>
            <person name="Pati A."/>
            <person name="Ivanova N."/>
            <person name="Mavromatis K."/>
            <person name="Ovchinnikova G."/>
            <person name="Chen A."/>
            <person name="Palaniappan K."/>
            <person name="Land M."/>
            <person name="Hauser L."/>
            <person name="Chang Y.J."/>
            <person name="Jeffries C.D."/>
            <person name="Chain P."/>
            <person name="Goker M."/>
            <person name="Bristow J."/>
            <person name="Eisen J.A."/>
            <person name="Markowitz V."/>
            <person name="Hugenholtz P."/>
            <person name="Kyrpides N.C."/>
            <person name="Klenk H.P."/>
            <person name="Han C."/>
        </authorList>
    </citation>
    <scope>NUCLEOTIDE SEQUENCE [LARGE SCALE GENOMIC DNA]</scope>
    <source>
        <strain evidence="13">ATCC 14870 / DSM 20603 / BCRC 15368 / CIP 55.134 / JCM 11481 / NBRC 15587 / NCTC 10816 / Prevot 55134</strain>
    </source>
</reference>
<dbReference type="GO" id="GO:0000155">
    <property type="term" value="F:phosphorelay sensor kinase activity"/>
    <property type="evidence" value="ECO:0007669"/>
    <property type="project" value="InterPro"/>
</dbReference>
<evidence type="ECO:0000256" key="3">
    <source>
        <dbReference type="ARBA" id="ARBA00022553"/>
    </source>
</evidence>
<evidence type="ECO:0000256" key="1">
    <source>
        <dbReference type="ARBA" id="ARBA00000085"/>
    </source>
</evidence>
<dbReference type="EC" id="2.7.13.3" evidence="2"/>
<dbReference type="Pfam" id="PF02518">
    <property type="entry name" value="HATPase_c"/>
    <property type="match status" value="1"/>
</dbReference>
<sequence length="424" mass="46428">MSSDATRDREVSRWRTLWALPIFPPPPLSRWARVWRWLLAIFGGVLMFLMVYGTLLSAAESDVFPELENRAIALLMVADLLVTPLAFLAMALRRRFPFLAIALAGVGASLSTLGSIAIVMTTISVATRRQWKEILCGAAAWTVSAAVAYALWPTGLMGGLPSTTFSVATMFAICVAVGFYVGGRRESLATLTARVEAAEQTRDARAAETRANERSLIAREMHDVLAHRISLVALHSGALAYRTDLNPDQVRETAEIIRENSHRALTELRQVLGVLRDPTVPLDDAPDAPQPRLTDIDTVIRDARLAGTRVDLALDGDTRDALPTLSEAVSRNAYRVLQESLTNVRKHAPHALAHVTVKRTSTGDLLIDVWNSMRAVSDTEMPSSGFGLVGMSERVESFGGSITYGPTADHRFIVTVTFPWVEQE</sequence>
<evidence type="ECO:0000256" key="7">
    <source>
        <dbReference type="ARBA" id="ARBA00022840"/>
    </source>
</evidence>
<keyword evidence="9" id="KW-0472">Membrane</keyword>
<feature type="domain" description="Histidine kinase/HSP90-like ATPase" evidence="10">
    <location>
        <begin position="331"/>
        <end position="419"/>
    </location>
</feature>
<keyword evidence="3" id="KW-0597">Phosphoprotein</keyword>
<dbReference type="Proteomes" id="UP000000628">
    <property type="component" value="Chromosome"/>
</dbReference>
<accession>C7R397</accession>
<feature type="transmembrane region" description="Helical" evidence="9">
    <location>
        <begin position="71"/>
        <end position="92"/>
    </location>
</feature>
<dbReference type="Pfam" id="PF07730">
    <property type="entry name" value="HisKA_3"/>
    <property type="match status" value="1"/>
</dbReference>
<keyword evidence="13" id="KW-1185">Reference proteome</keyword>
<dbReference type="eggNOG" id="COG4585">
    <property type="taxonomic scope" value="Bacteria"/>
</dbReference>
<comment type="catalytic activity">
    <reaction evidence="1">
        <text>ATP + protein L-histidine = ADP + protein N-phospho-L-histidine.</text>
        <dbReference type="EC" id="2.7.13.3"/>
    </reaction>
</comment>
<dbReference type="PANTHER" id="PTHR24421">
    <property type="entry name" value="NITRATE/NITRITE SENSOR PROTEIN NARX-RELATED"/>
    <property type="match status" value="1"/>
</dbReference>
<keyword evidence="4" id="KW-0808">Transferase</keyword>
<dbReference type="KEGG" id="jde:Jden_2513"/>
<feature type="transmembrane region" description="Helical" evidence="9">
    <location>
        <begin position="134"/>
        <end position="152"/>
    </location>
</feature>
<dbReference type="InterPro" id="IPR036890">
    <property type="entry name" value="HATPase_C_sf"/>
</dbReference>
<dbReference type="CDD" id="cd16917">
    <property type="entry name" value="HATPase_UhpB-NarQ-NarX-like"/>
    <property type="match status" value="1"/>
</dbReference>
<evidence type="ECO:0000256" key="9">
    <source>
        <dbReference type="SAM" id="Phobius"/>
    </source>
</evidence>
<evidence type="ECO:0000313" key="13">
    <source>
        <dbReference type="Proteomes" id="UP000000628"/>
    </source>
</evidence>
<evidence type="ECO:0000256" key="6">
    <source>
        <dbReference type="ARBA" id="ARBA00022777"/>
    </source>
</evidence>
<dbReference type="STRING" id="471856.Jden_2513"/>
<evidence type="ECO:0000256" key="2">
    <source>
        <dbReference type="ARBA" id="ARBA00012438"/>
    </source>
</evidence>
<dbReference type="RefSeq" id="WP_015772756.1">
    <property type="nucleotide sequence ID" value="NC_013174.1"/>
</dbReference>
<keyword evidence="9" id="KW-0812">Transmembrane</keyword>
<dbReference type="GO" id="GO:0016020">
    <property type="term" value="C:membrane"/>
    <property type="evidence" value="ECO:0007669"/>
    <property type="project" value="InterPro"/>
</dbReference>
<evidence type="ECO:0000259" key="11">
    <source>
        <dbReference type="Pfam" id="PF07730"/>
    </source>
</evidence>
<feature type="transmembrane region" description="Helical" evidence="9">
    <location>
        <begin position="164"/>
        <end position="182"/>
    </location>
</feature>
<dbReference type="InterPro" id="IPR050482">
    <property type="entry name" value="Sensor_HK_TwoCompSys"/>
</dbReference>
<proteinExistence type="predicted"/>
<keyword evidence="6 12" id="KW-0418">Kinase</keyword>
<organism evidence="12 13">
    <name type="scientific">Jonesia denitrificans (strain ATCC 14870 / DSM 20603 / BCRC 15368 / CIP 55.134 / JCM 11481 / NBRC 15587 / NCTC 10816 / Prevot 55134)</name>
    <name type="common">Listeria denitrificans</name>
    <dbReference type="NCBI Taxonomy" id="471856"/>
    <lineage>
        <taxon>Bacteria</taxon>
        <taxon>Bacillati</taxon>
        <taxon>Actinomycetota</taxon>
        <taxon>Actinomycetes</taxon>
        <taxon>Micrococcales</taxon>
        <taxon>Jonesiaceae</taxon>
        <taxon>Jonesia</taxon>
    </lineage>
</organism>
<gene>
    <name evidence="12" type="ordered locus">Jden_2513</name>
</gene>
<dbReference type="SUPFAM" id="SSF55874">
    <property type="entry name" value="ATPase domain of HSP90 chaperone/DNA topoisomerase II/histidine kinase"/>
    <property type="match status" value="1"/>
</dbReference>
<dbReference type="GO" id="GO:0046983">
    <property type="term" value="F:protein dimerization activity"/>
    <property type="evidence" value="ECO:0007669"/>
    <property type="project" value="InterPro"/>
</dbReference>
<protein>
    <recommendedName>
        <fullName evidence="2">histidine kinase</fullName>
        <ecNumber evidence="2">2.7.13.3</ecNumber>
    </recommendedName>
</protein>
<evidence type="ECO:0000256" key="4">
    <source>
        <dbReference type="ARBA" id="ARBA00022679"/>
    </source>
</evidence>
<dbReference type="GO" id="GO:0005524">
    <property type="term" value="F:ATP binding"/>
    <property type="evidence" value="ECO:0007669"/>
    <property type="project" value="UniProtKB-KW"/>
</dbReference>
<dbReference type="Gene3D" id="1.20.5.1930">
    <property type="match status" value="1"/>
</dbReference>
<dbReference type="InterPro" id="IPR003594">
    <property type="entry name" value="HATPase_dom"/>
</dbReference>
<dbReference type="AlphaFoldDB" id="C7R397"/>
<dbReference type="EMBL" id="CP001706">
    <property type="protein sequence ID" value="ACV10145.1"/>
    <property type="molecule type" value="Genomic_DNA"/>
</dbReference>
<keyword evidence="7" id="KW-0067">ATP-binding</keyword>
<evidence type="ECO:0000259" key="10">
    <source>
        <dbReference type="Pfam" id="PF02518"/>
    </source>
</evidence>
<evidence type="ECO:0000313" key="12">
    <source>
        <dbReference type="EMBL" id="ACV10145.1"/>
    </source>
</evidence>
<name>C7R397_JONDD</name>
<dbReference type="PANTHER" id="PTHR24421:SF10">
    <property type="entry name" value="NITRATE_NITRITE SENSOR PROTEIN NARQ"/>
    <property type="match status" value="1"/>
</dbReference>
<feature type="domain" description="Signal transduction histidine kinase subgroup 3 dimerisation and phosphoacceptor" evidence="11">
    <location>
        <begin position="213"/>
        <end position="278"/>
    </location>
</feature>
<keyword evidence="5" id="KW-0547">Nucleotide-binding</keyword>
<dbReference type="HOGENOM" id="CLU_000445_20_1_11"/>
<keyword evidence="8" id="KW-0902">Two-component regulatory system</keyword>
<evidence type="ECO:0000256" key="5">
    <source>
        <dbReference type="ARBA" id="ARBA00022741"/>
    </source>
</evidence>
<dbReference type="Gene3D" id="3.30.565.10">
    <property type="entry name" value="Histidine kinase-like ATPase, C-terminal domain"/>
    <property type="match status" value="1"/>
</dbReference>